<evidence type="ECO:0000256" key="3">
    <source>
        <dbReference type="ARBA" id="ARBA00023015"/>
    </source>
</evidence>
<evidence type="ECO:0000313" key="13">
    <source>
        <dbReference type="EMBL" id="KAL3635489.1"/>
    </source>
</evidence>
<dbReference type="Gene3D" id="1.10.10.60">
    <property type="entry name" value="Homeodomain-like"/>
    <property type="match status" value="1"/>
</dbReference>
<reference evidence="14" key="1">
    <citation type="journal article" date="2024" name="IScience">
        <title>Strigolactones Initiate the Formation of Haustorium-like Structures in Castilleja.</title>
        <authorList>
            <person name="Buerger M."/>
            <person name="Peterson D."/>
            <person name="Chory J."/>
        </authorList>
    </citation>
    <scope>NUCLEOTIDE SEQUENCE [LARGE SCALE GENOMIC DNA]</scope>
</reference>
<sequence>MSSNTSGDDVKPEVEPVEVSPPKNNPKRKRCRHRHTPEQIQAMEEYFKDCPHPDIKQRTELSEDIGIDPFQVKFWFQNKRTQMKTNHERQLNTILRTENEKLRAENLRFKEALSNSSCPACGCMAVIGDVPLDERHLRMENARLRNEINRISGVVANYVGKPLTKAAATPSSCVMRTTNLSTSPMFRGSSSKGNGTQDSDEEHEHNEK</sequence>
<dbReference type="InterPro" id="IPR017970">
    <property type="entry name" value="Homeobox_CS"/>
</dbReference>
<keyword evidence="14" id="KW-1185">Reference proteome</keyword>
<dbReference type="PANTHER" id="PTHR45654:SF77">
    <property type="entry name" value="HOMEOBOX-LEUCINE ZIPPER PROTEIN MERISTEM L1"/>
    <property type="match status" value="1"/>
</dbReference>
<comment type="subcellular location">
    <subcellularLocation>
        <location evidence="1 9 10">Nucleus</location>
    </subcellularLocation>
</comment>
<evidence type="ECO:0000256" key="6">
    <source>
        <dbReference type="ARBA" id="ARBA00023155"/>
    </source>
</evidence>
<dbReference type="Proteomes" id="UP001632038">
    <property type="component" value="Unassembled WGS sequence"/>
</dbReference>
<evidence type="ECO:0000256" key="5">
    <source>
        <dbReference type="ARBA" id="ARBA00023125"/>
    </source>
</evidence>
<dbReference type="GO" id="GO:0003677">
    <property type="term" value="F:DNA binding"/>
    <property type="evidence" value="ECO:0007669"/>
    <property type="project" value="UniProtKB-UniRule"/>
</dbReference>
<evidence type="ECO:0000256" key="9">
    <source>
        <dbReference type="PROSITE-ProRule" id="PRU00108"/>
    </source>
</evidence>
<dbReference type="AlphaFoldDB" id="A0ABD3D101"/>
<evidence type="ECO:0000256" key="8">
    <source>
        <dbReference type="ARBA" id="ARBA00023242"/>
    </source>
</evidence>
<feature type="DNA-binding region" description="Homeobox" evidence="9">
    <location>
        <begin position="28"/>
        <end position="87"/>
    </location>
</feature>
<keyword evidence="4" id="KW-0175">Coiled coil</keyword>
<proteinExistence type="inferred from homology"/>
<comment type="similarity">
    <text evidence="2">Belongs to the HD-ZIP homeobox family. Class IV subfamily.</text>
</comment>
<feature type="compositionally biased region" description="Polar residues" evidence="11">
    <location>
        <begin position="178"/>
        <end position="197"/>
    </location>
</feature>
<evidence type="ECO:0000256" key="10">
    <source>
        <dbReference type="RuleBase" id="RU000682"/>
    </source>
</evidence>
<dbReference type="PROSITE" id="PS50071">
    <property type="entry name" value="HOMEOBOX_2"/>
    <property type="match status" value="1"/>
</dbReference>
<gene>
    <name evidence="13" type="primary">PDF2_1</name>
    <name evidence="13" type="ORF">CASFOL_020036</name>
</gene>
<evidence type="ECO:0000256" key="4">
    <source>
        <dbReference type="ARBA" id="ARBA00023054"/>
    </source>
</evidence>
<dbReference type="SMART" id="SM00389">
    <property type="entry name" value="HOX"/>
    <property type="match status" value="1"/>
</dbReference>
<organism evidence="13 14">
    <name type="scientific">Castilleja foliolosa</name>
    <dbReference type="NCBI Taxonomy" id="1961234"/>
    <lineage>
        <taxon>Eukaryota</taxon>
        <taxon>Viridiplantae</taxon>
        <taxon>Streptophyta</taxon>
        <taxon>Embryophyta</taxon>
        <taxon>Tracheophyta</taxon>
        <taxon>Spermatophyta</taxon>
        <taxon>Magnoliopsida</taxon>
        <taxon>eudicotyledons</taxon>
        <taxon>Gunneridae</taxon>
        <taxon>Pentapetalae</taxon>
        <taxon>asterids</taxon>
        <taxon>lamiids</taxon>
        <taxon>Lamiales</taxon>
        <taxon>Orobanchaceae</taxon>
        <taxon>Pedicularideae</taxon>
        <taxon>Castillejinae</taxon>
        <taxon>Castilleja</taxon>
    </lineage>
</organism>
<dbReference type="SUPFAM" id="SSF46689">
    <property type="entry name" value="Homeodomain-like"/>
    <property type="match status" value="1"/>
</dbReference>
<feature type="compositionally biased region" description="Basic residues" evidence="11">
    <location>
        <begin position="25"/>
        <end position="35"/>
    </location>
</feature>
<keyword evidence="8 9" id="KW-0539">Nucleus</keyword>
<dbReference type="InterPro" id="IPR001356">
    <property type="entry name" value="HD"/>
</dbReference>
<keyword evidence="7" id="KW-0804">Transcription</keyword>
<evidence type="ECO:0000256" key="7">
    <source>
        <dbReference type="ARBA" id="ARBA00023163"/>
    </source>
</evidence>
<protein>
    <submittedName>
        <fullName evidence="13">Homeobox-leucine zipper protein PROTODERMAL FACTOR 2</fullName>
    </submittedName>
</protein>
<dbReference type="PANTHER" id="PTHR45654">
    <property type="entry name" value="HOMEOBOX-LEUCINE ZIPPER PROTEIN MERISTEM L1"/>
    <property type="match status" value="1"/>
</dbReference>
<evidence type="ECO:0000313" key="14">
    <source>
        <dbReference type="Proteomes" id="UP001632038"/>
    </source>
</evidence>
<feature type="domain" description="Homeobox" evidence="12">
    <location>
        <begin position="26"/>
        <end position="86"/>
    </location>
</feature>
<dbReference type="PROSITE" id="PS00027">
    <property type="entry name" value="HOMEOBOX_1"/>
    <property type="match status" value="1"/>
</dbReference>
<feature type="region of interest" description="Disordered" evidence="11">
    <location>
        <begin position="178"/>
        <end position="208"/>
    </location>
</feature>
<feature type="region of interest" description="Disordered" evidence="11">
    <location>
        <begin position="1"/>
        <end position="35"/>
    </location>
</feature>
<evidence type="ECO:0000256" key="1">
    <source>
        <dbReference type="ARBA" id="ARBA00004123"/>
    </source>
</evidence>
<dbReference type="FunFam" id="1.10.10.60:FF:000229">
    <property type="entry name" value="Homeobox-leucine zipper protein HDG1"/>
    <property type="match status" value="1"/>
</dbReference>
<dbReference type="GO" id="GO:0005634">
    <property type="term" value="C:nucleus"/>
    <property type="evidence" value="ECO:0007669"/>
    <property type="project" value="UniProtKB-SubCell"/>
</dbReference>
<comment type="caution">
    <text evidence="13">The sequence shown here is derived from an EMBL/GenBank/DDBJ whole genome shotgun (WGS) entry which is preliminary data.</text>
</comment>
<evidence type="ECO:0000259" key="12">
    <source>
        <dbReference type="PROSITE" id="PS50071"/>
    </source>
</evidence>
<dbReference type="Pfam" id="PF00046">
    <property type="entry name" value="Homeodomain"/>
    <property type="match status" value="1"/>
</dbReference>
<accession>A0ABD3D101</accession>
<dbReference type="InterPro" id="IPR042160">
    <property type="entry name" value="HD-Zip_IV"/>
</dbReference>
<dbReference type="InterPro" id="IPR009057">
    <property type="entry name" value="Homeodomain-like_sf"/>
</dbReference>
<dbReference type="CDD" id="cd00086">
    <property type="entry name" value="homeodomain"/>
    <property type="match status" value="1"/>
</dbReference>
<keyword evidence="5 9" id="KW-0238">DNA-binding</keyword>
<evidence type="ECO:0000256" key="2">
    <source>
        <dbReference type="ARBA" id="ARBA00006789"/>
    </source>
</evidence>
<keyword evidence="3" id="KW-0805">Transcription regulation</keyword>
<name>A0ABD3D101_9LAMI</name>
<dbReference type="EMBL" id="JAVIJP010000027">
    <property type="protein sequence ID" value="KAL3635489.1"/>
    <property type="molecule type" value="Genomic_DNA"/>
</dbReference>
<evidence type="ECO:0000256" key="11">
    <source>
        <dbReference type="SAM" id="MobiDB-lite"/>
    </source>
</evidence>
<keyword evidence="6 9" id="KW-0371">Homeobox</keyword>